<evidence type="ECO:0000256" key="5">
    <source>
        <dbReference type="ARBA" id="ARBA00023163"/>
    </source>
</evidence>
<comment type="function">
    <text evidence="7">Transcriptional regulator that specifically binds 5'-GATA-3' or 5'-GAT-3' motifs within gene promoters.</text>
</comment>
<keyword evidence="4" id="KW-0805">Transcription regulation</keyword>
<sequence length="362" mass="37546">MMSMTQALPFQDSLEALRATPLPGEEFPYASSGLSGIKCCSKCGATKTPQWREGPCGPKTLCNACGVKRTRTLRALQEGSKRPRVTGSTNSRGRTDALTSSSLEASSGGAMPPLFVGNRRPQRRAAEEAAVRTARYARTGEWADAAAAYERYGSGRGPGASSPSSSQDTALGPGAAEALPGMDEVALTPLAAEAAARHGLATMDQACFAAVNLMTIAVKEQRAQQAQAPRARVGAGLATPTTSAAGAPAGVAAPRPWRTRRRGARWGPRALGALPAGVPGLAGVDLPRLYKTLPPGQVMELIGLNAELERALAAARDAGQSVAALAQLLAEKQAASLAARQEAQAASRRMHRFLSALEAGQR</sequence>
<comment type="caution">
    <text evidence="11">The sequence shown here is derived from an EMBL/GenBank/DDBJ whole genome shotgun (WGS) entry which is preliminary data.</text>
</comment>
<feature type="domain" description="GATA-type" evidence="10">
    <location>
        <begin position="40"/>
        <end position="67"/>
    </location>
</feature>
<dbReference type="GO" id="GO:0008270">
    <property type="term" value="F:zinc ion binding"/>
    <property type="evidence" value="ECO:0007669"/>
    <property type="project" value="UniProtKB-KW"/>
</dbReference>
<gene>
    <name evidence="11" type="ORF">QBZ16_002589</name>
</gene>
<dbReference type="SMART" id="SM00401">
    <property type="entry name" value="ZnF_GATA"/>
    <property type="match status" value="1"/>
</dbReference>
<comment type="similarity">
    <text evidence="6">Belongs to the type IV zinc-finger family. Class B subfamily.</text>
</comment>
<evidence type="ECO:0000313" key="12">
    <source>
        <dbReference type="Proteomes" id="UP001255856"/>
    </source>
</evidence>
<feature type="compositionally biased region" description="Low complexity" evidence="9">
    <location>
        <begin position="159"/>
        <end position="176"/>
    </location>
</feature>
<evidence type="ECO:0000313" key="11">
    <source>
        <dbReference type="EMBL" id="KAK2078899.1"/>
    </source>
</evidence>
<keyword evidence="1" id="KW-0479">Metal-binding</keyword>
<dbReference type="Gene3D" id="3.30.50.10">
    <property type="entry name" value="Erythroid Transcription Factor GATA-1, subunit A"/>
    <property type="match status" value="1"/>
</dbReference>
<dbReference type="EMBL" id="JASFZW010000003">
    <property type="protein sequence ID" value="KAK2078899.1"/>
    <property type="molecule type" value="Genomic_DNA"/>
</dbReference>
<dbReference type="Pfam" id="PF00320">
    <property type="entry name" value="GATA"/>
    <property type="match status" value="1"/>
</dbReference>
<feature type="region of interest" description="Disordered" evidence="9">
    <location>
        <begin position="154"/>
        <end position="176"/>
    </location>
</feature>
<dbReference type="PROSITE" id="PS50114">
    <property type="entry name" value="GATA_ZN_FINGER_2"/>
    <property type="match status" value="1"/>
</dbReference>
<dbReference type="GO" id="GO:0043565">
    <property type="term" value="F:sequence-specific DNA binding"/>
    <property type="evidence" value="ECO:0007669"/>
    <property type="project" value="InterPro"/>
</dbReference>
<reference evidence="11" key="1">
    <citation type="submission" date="2021-01" db="EMBL/GenBank/DDBJ databases">
        <authorList>
            <person name="Eckstrom K.M.E."/>
        </authorList>
    </citation>
    <scope>NUCLEOTIDE SEQUENCE</scope>
    <source>
        <strain evidence="11">UVCC 0001</strain>
    </source>
</reference>
<feature type="region of interest" description="Disordered" evidence="9">
    <location>
        <begin position="74"/>
        <end position="127"/>
    </location>
</feature>
<evidence type="ECO:0000256" key="1">
    <source>
        <dbReference type="ARBA" id="ARBA00022723"/>
    </source>
</evidence>
<dbReference type="PANTHER" id="PTHR47172">
    <property type="entry name" value="OS01G0976800 PROTEIN"/>
    <property type="match status" value="1"/>
</dbReference>
<accession>A0AAD9MHP6</accession>
<dbReference type="AlphaFoldDB" id="A0AAD9MHP6"/>
<evidence type="ECO:0000256" key="9">
    <source>
        <dbReference type="SAM" id="MobiDB-lite"/>
    </source>
</evidence>
<name>A0AAD9MHP6_PROWI</name>
<dbReference type="PANTHER" id="PTHR47172:SF24">
    <property type="entry name" value="GATA ZINC FINGER DOMAIN-CONTAINING PROTEIN 14-RELATED"/>
    <property type="match status" value="1"/>
</dbReference>
<evidence type="ECO:0000256" key="6">
    <source>
        <dbReference type="ARBA" id="ARBA00024019"/>
    </source>
</evidence>
<keyword evidence="5" id="KW-0804">Transcription</keyword>
<proteinExistence type="inferred from homology"/>
<evidence type="ECO:0000259" key="10">
    <source>
        <dbReference type="PROSITE" id="PS50114"/>
    </source>
</evidence>
<evidence type="ECO:0000256" key="3">
    <source>
        <dbReference type="ARBA" id="ARBA00022833"/>
    </source>
</evidence>
<evidence type="ECO:0000256" key="2">
    <source>
        <dbReference type="ARBA" id="ARBA00022771"/>
    </source>
</evidence>
<dbReference type="InterPro" id="IPR013088">
    <property type="entry name" value="Znf_NHR/GATA"/>
</dbReference>
<dbReference type="Proteomes" id="UP001255856">
    <property type="component" value="Unassembled WGS sequence"/>
</dbReference>
<organism evidence="11 12">
    <name type="scientific">Prototheca wickerhamii</name>
    <dbReference type="NCBI Taxonomy" id="3111"/>
    <lineage>
        <taxon>Eukaryota</taxon>
        <taxon>Viridiplantae</taxon>
        <taxon>Chlorophyta</taxon>
        <taxon>core chlorophytes</taxon>
        <taxon>Trebouxiophyceae</taxon>
        <taxon>Chlorellales</taxon>
        <taxon>Chlorellaceae</taxon>
        <taxon>Prototheca</taxon>
    </lineage>
</organism>
<dbReference type="InterPro" id="IPR000679">
    <property type="entry name" value="Znf_GATA"/>
</dbReference>
<keyword evidence="2 8" id="KW-0863">Zinc-finger</keyword>
<evidence type="ECO:0000256" key="4">
    <source>
        <dbReference type="ARBA" id="ARBA00023015"/>
    </source>
</evidence>
<protein>
    <recommendedName>
        <fullName evidence="10">GATA-type domain-containing protein</fullName>
    </recommendedName>
</protein>
<evidence type="ECO:0000256" key="7">
    <source>
        <dbReference type="ARBA" id="ARBA00037539"/>
    </source>
</evidence>
<dbReference type="GO" id="GO:0006355">
    <property type="term" value="P:regulation of DNA-templated transcription"/>
    <property type="evidence" value="ECO:0007669"/>
    <property type="project" value="InterPro"/>
</dbReference>
<dbReference type="CDD" id="cd00202">
    <property type="entry name" value="ZnF_GATA"/>
    <property type="match status" value="1"/>
</dbReference>
<dbReference type="SUPFAM" id="SSF57716">
    <property type="entry name" value="Glucocorticoid receptor-like (DNA-binding domain)"/>
    <property type="match status" value="1"/>
</dbReference>
<evidence type="ECO:0000256" key="8">
    <source>
        <dbReference type="PROSITE-ProRule" id="PRU00094"/>
    </source>
</evidence>
<feature type="compositionally biased region" description="Polar residues" evidence="9">
    <location>
        <begin position="86"/>
        <end position="105"/>
    </location>
</feature>
<keyword evidence="3" id="KW-0862">Zinc</keyword>
<keyword evidence="12" id="KW-1185">Reference proteome</keyword>